<dbReference type="Proteomes" id="UP000001882">
    <property type="component" value="Chromosome"/>
</dbReference>
<sequence>MIILANNYKDISINDRAYEIVGEMIDYPEDFKVDIHTLGNDSIVIDCGVNTKGGYEAGLAFTNVCMGGLAVPAITHKKLKHEIFYPFIEVYTDYPTLACLAAQKAGWRVNQEGFFAMGSGPARALALKPKHTYEVIEYEDESDFAVIALEASTLPNEKVMDYVASECGVEASNTVAIVAPTNSPVGSVQIAGRVVEMAIYKLNEMGFDTRHIVSAYGSAPIPPVKKDSAVAMGTTNDASIYHGTVTLIVDGGNIKDFVPKLPSSTSSSYGRPFYTVFKEAKFDFYKIDTSIFAPAEVVVNDISTGETYIAGKVDADVLMESFGFKKI</sequence>
<dbReference type="InParanoid" id="D1YXN2"/>
<comment type="similarity">
    <text evidence="2 10">Belongs to the MCH family.</text>
</comment>
<evidence type="ECO:0000256" key="10">
    <source>
        <dbReference type="HAMAP-Rule" id="MF_00486"/>
    </source>
</evidence>
<dbReference type="KEGG" id="mpd:MCP_1132"/>
<dbReference type="GeneID" id="8681138"/>
<name>D1YXN2_METPS</name>
<gene>
    <name evidence="11" type="primary">mch-1</name>
    <name evidence="10" type="synonym">mch</name>
    <name evidence="11" type="ordered locus">MCP_1132</name>
</gene>
<dbReference type="InterPro" id="IPR003209">
    <property type="entry name" value="METHMP_CycHdrlase"/>
</dbReference>
<evidence type="ECO:0000256" key="5">
    <source>
        <dbReference type="ARBA" id="ARBA00022490"/>
    </source>
</evidence>
<dbReference type="CDD" id="cd00545">
    <property type="entry name" value="MCH"/>
    <property type="match status" value="1"/>
</dbReference>
<comment type="pathway">
    <text evidence="10">One-carbon metabolism; methanogenesis from CO(2); 5,10-methenyl-5,6,7,8-tetrahydromethanopterin from CO(2): step 3/3.</text>
</comment>
<comment type="catalytic activity">
    <reaction evidence="9 10">
        <text>5,10-methenyl-5,6,7,8-tetrahydromethanopterin + H2O = N(5)-formyl-5,6,7,8-tetrahydromethanopterin + H(+)</text>
        <dbReference type="Rhea" id="RHEA:19053"/>
        <dbReference type="ChEBI" id="CHEBI:15377"/>
        <dbReference type="ChEBI" id="CHEBI:15378"/>
        <dbReference type="ChEBI" id="CHEBI:58018"/>
        <dbReference type="ChEBI" id="CHEBI:58337"/>
        <dbReference type="EC" id="3.5.4.27"/>
    </reaction>
</comment>
<comment type="function">
    <text evidence="10">Catalyzes the reversible interconversion of 5-formyl-H(4)MPT to methenyl-H(4)MPT(+).</text>
</comment>
<dbReference type="PATRIC" id="fig|304371.9.peg.1167"/>
<evidence type="ECO:0000256" key="2">
    <source>
        <dbReference type="ARBA" id="ARBA00006902"/>
    </source>
</evidence>
<keyword evidence="6 10" id="KW-0554">One-carbon metabolism</keyword>
<keyword evidence="7 10" id="KW-0378">Hydrolase</keyword>
<dbReference type="GO" id="GO:0006730">
    <property type="term" value="P:one-carbon metabolic process"/>
    <property type="evidence" value="ECO:0007669"/>
    <property type="project" value="UniProtKB-UniRule"/>
</dbReference>
<dbReference type="Gene3D" id="3.10.340.11">
    <property type="entry name" value="Methenyltetrahydromethanopterin Cyclohydrolase, Chain A, domain 1"/>
    <property type="match status" value="1"/>
</dbReference>
<reference evidence="11 12" key="2">
    <citation type="journal article" date="2008" name="Int. J. Syst. Evol. Microbiol.">
        <title>Methanocella paludicola gen. nov., sp. nov., a methane-producing archaeon, the first isolate of the lineage 'Rice Cluster I', and proposal of the new archaeal order Methanocellales ord. nov.</title>
        <authorList>
            <person name="Sakai S."/>
            <person name="Imachi H."/>
            <person name="Hanada S."/>
            <person name="Ohashi A."/>
            <person name="Harada H."/>
            <person name="Kamagata Y."/>
        </authorList>
    </citation>
    <scope>NUCLEOTIDE SEQUENCE [LARGE SCALE GENOMIC DNA]</scope>
    <source>
        <strain evidence="12">DSM 17711 / JCM 13418 / NBRC 101707 / SANAE</strain>
    </source>
</reference>
<keyword evidence="10" id="KW-0484">Methanogenesis</keyword>
<keyword evidence="5 10" id="KW-0963">Cytoplasm</keyword>
<accession>D1YXN2</accession>
<dbReference type="eggNOG" id="arCOG02675">
    <property type="taxonomic scope" value="Archaea"/>
</dbReference>
<dbReference type="STRING" id="304371.MCP_1132"/>
<dbReference type="Pfam" id="PF02289">
    <property type="entry name" value="MCH"/>
    <property type="match status" value="1"/>
</dbReference>
<dbReference type="RefSeq" id="WP_012899883.1">
    <property type="nucleotide sequence ID" value="NC_013665.1"/>
</dbReference>
<evidence type="ECO:0000256" key="8">
    <source>
        <dbReference type="ARBA" id="ARBA00030468"/>
    </source>
</evidence>
<dbReference type="SUPFAM" id="SSF56199">
    <property type="entry name" value="Methenyltetrahydromethanopterin cyclohydrolase"/>
    <property type="match status" value="1"/>
</dbReference>
<proteinExistence type="inferred from homology"/>
<evidence type="ECO:0000256" key="1">
    <source>
        <dbReference type="ARBA" id="ARBA00004496"/>
    </source>
</evidence>
<dbReference type="HAMAP" id="MF_00486">
    <property type="entry name" value="McH"/>
    <property type="match status" value="1"/>
</dbReference>
<dbReference type="GO" id="GO:0018759">
    <property type="term" value="F:methenyltetrahydromethanopterin cyclohydrolase activity"/>
    <property type="evidence" value="ECO:0007669"/>
    <property type="project" value="UniProtKB-UniRule"/>
</dbReference>
<evidence type="ECO:0000256" key="6">
    <source>
        <dbReference type="ARBA" id="ARBA00022563"/>
    </source>
</evidence>
<dbReference type="Gene3D" id="3.30.1030.10">
    <property type="entry name" value="Methenyltetrahydromethanopterin Cyclohydrolase, Chain A, domain 2"/>
    <property type="match status" value="1"/>
</dbReference>
<dbReference type="FunCoup" id="D1YXN2">
    <property type="interactions" value="52"/>
</dbReference>
<dbReference type="EMBL" id="AP011532">
    <property type="protein sequence ID" value="BAI61204.1"/>
    <property type="molecule type" value="Genomic_DNA"/>
</dbReference>
<organism evidence="11 12">
    <name type="scientific">Methanocella paludicola (strain DSM 17711 / JCM 13418 / NBRC 101707 / SANAE)</name>
    <dbReference type="NCBI Taxonomy" id="304371"/>
    <lineage>
        <taxon>Archaea</taxon>
        <taxon>Methanobacteriati</taxon>
        <taxon>Methanobacteriota</taxon>
        <taxon>Stenosarchaea group</taxon>
        <taxon>Methanomicrobia</taxon>
        <taxon>Methanocellales</taxon>
        <taxon>Methanocellaceae</taxon>
        <taxon>Methanocella</taxon>
    </lineage>
</organism>
<dbReference type="GO" id="GO:0019386">
    <property type="term" value="P:methanogenesis, from carbon dioxide"/>
    <property type="evidence" value="ECO:0007669"/>
    <property type="project" value="UniProtKB-UniRule"/>
</dbReference>
<evidence type="ECO:0000256" key="3">
    <source>
        <dbReference type="ARBA" id="ARBA00012765"/>
    </source>
</evidence>
<dbReference type="EC" id="3.5.4.27" evidence="3 10"/>
<dbReference type="GO" id="GO:0005737">
    <property type="term" value="C:cytoplasm"/>
    <property type="evidence" value="ECO:0007669"/>
    <property type="project" value="UniProtKB-SubCell"/>
</dbReference>
<evidence type="ECO:0000313" key="12">
    <source>
        <dbReference type="Proteomes" id="UP000001882"/>
    </source>
</evidence>
<keyword evidence="12" id="KW-1185">Reference proteome</keyword>
<evidence type="ECO:0000256" key="7">
    <source>
        <dbReference type="ARBA" id="ARBA00022801"/>
    </source>
</evidence>
<evidence type="ECO:0000256" key="4">
    <source>
        <dbReference type="ARBA" id="ARBA00020597"/>
    </source>
</evidence>
<reference evidence="11 12" key="1">
    <citation type="journal article" date="2007" name="Appl. Environ. Microbiol.">
        <title>Isolation of key methanogens for global methane emission from rice paddy fields: a novel isolate affiliated with the clone cluster rice cluster I.</title>
        <authorList>
            <person name="Sakai S."/>
            <person name="Imachi H."/>
            <person name="Sekiguchi Y."/>
            <person name="Ohashi A."/>
            <person name="Harada H."/>
            <person name="Kamagata Y."/>
        </authorList>
    </citation>
    <scope>NUCLEOTIDE SEQUENCE [LARGE SCALE GENOMIC DNA]</scope>
    <source>
        <strain evidence="12">DSM 17711 / JCM 13418 / NBRC 101707 / SANAE</strain>
    </source>
</reference>
<reference evidence="12" key="3">
    <citation type="journal article" date="2011" name="PLoS ONE">
        <title>Genome sequence of a mesophilic hydrogenotrophic methanogen Methanocella paludicola, the first cultivated representative of the order Methanocellales.</title>
        <authorList>
            <person name="Sakai S."/>
            <person name="Takaki Y."/>
            <person name="Shimamura S."/>
            <person name="Sekine M."/>
            <person name="Tajima T."/>
            <person name="Kosugi H."/>
            <person name="Ichikawa N."/>
            <person name="Tasumi E."/>
            <person name="Hiraki A.T."/>
            <person name="Shimizu A."/>
            <person name="Kato Y."/>
            <person name="Nishiko R."/>
            <person name="Mori K."/>
            <person name="Fujita N."/>
            <person name="Imachi H."/>
            <person name="Takai K."/>
        </authorList>
    </citation>
    <scope>NUCLEOTIDE SEQUENCE [LARGE SCALE GENOMIC DNA]</scope>
    <source>
        <strain evidence="12">DSM 17711 / JCM 13418 / NBRC 101707 / SANAE</strain>
    </source>
</reference>
<protein>
    <recommendedName>
        <fullName evidence="4 10">Methenyltetrahydromethanopterin cyclohydrolase</fullName>
        <ecNumber evidence="3 10">3.5.4.27</ecNumber>
    </recommendedName>
    <alternativeName>
        <fullName evidence="8 10">Methenyl-H4MPT cyclohydrolase</fullName>
    </alternativeName>
</protein>
<dbReference type="UniPathway" id="UPA00640">
    <property type="reaction ID" value="UER00694"/>
</dbReference>
<dbReference type="NCBIfam" id="TIGR03120">
    <property type="entry name" value="one_C_mch"/>
    <property type="match status" value="1"/>
</dbReference>
<evidence type="ECO:0000313" key="11">
    <source>
        <dbReference type="EMBL" id="BAI61204.1"/>
    </source>
</evidence>
<dbReference type="AlphaFoldDB" id="D1YXN2"/>
<evidence type="ECO:0000256" key="9">
    <source>
        <dbReference type="ARBA" id="ARBA00048684"/>
    </source>
</evidence>
<comment type="subcellular location">
    <subcellularLocation>
        <location evidence="1 10">Cytoplasm</location>
    </subcellularLocation>
</comment>